<protein>
    <recommendedName>
        <fullName evidence="2">KIB1-4 beta-propeller domain-containing protein</fullName>
    </recommendedName>
</protein>
<name>A0A022RJM9_ERYGU</name>
<feature type="domain" description="KIB1-4 beta-propeller" evidence="2">
    <location>
        <begin position="151"/>
        <end position="352"/>
    </location>
</feature>
<gene>
    <name evidence="3" type="ORF">MIMGU_mgv1a025591mg</name>
</gene>
<dbReference type="Pfam" id="PF03478">
    <property type="entry name" value="Beta-prop_KIB1-4"/>
    <property type="match status" value="1"/>
</dbReference>
<dbReference type="Proteomes" id="UP000030748">
    <property type="component" value="Unassembled WGS sequence"/>
</dbReference>
<dbReference type="PANTHER" id="PTHR33127">
    <property type="entry name" value="TRANSMEMBRANE PROTEIN"/>
    <property type="match status" value="1"/>
</dbReference>
<dbReference type="eggNOG" id="ENOG502RQG7">
    <property type="taxonomic scope" value="Eukaryota"/>
</dbReference>
<dbReference type="EMBL" id="KI630456">
    <property type="protein sequence ID" value="EYU39100.1"/>
    <property type="molecule type" value="Genomic_DNA"/>
</dbReference>
<evidence type="ECO:0000313" key="3">
    <source>
        <dbReference type="EMBL" id="EYU39100.1"/>
    </source>
</evidence>
<evidence type="ECO:0000256" key="1">
    <source>
        <dbReference type="SAM" id="MobiDB-lite"/>
    </source>
</evidence>
<sequence length="379" mass="43739">MVQKTSKMIKKKKKHVPNETQAPNTWPNLPHQLIAQIAIQPNLMQNITSFGCVIKTWRSTSWQCITNGKYPKIPQLVEIIMARKKQRGEKNQENARSHTIAIPFHDEYPYPYYYKRRKSNKYNFCSHPMYFKGHSHGHILVIPAKETSRLLPEWNLDLSFRTCTLSSSPKGIDGSSAMVITGIDSPAFAFSGWSKSITERAFWSFQDCCVEEPYNPGENMRFTNAIGFQGKLYALTLQGSIVMIEEDVDSCFRIAVVGSRRSVPIGVSRQFREYLVESDGEILLVFLVSRKCIDVVDDVEVFRLDIDRILWVKIENIGDMALFLEDECCMWVDARKVGYKKNCVYFAYHRVDKWWVFDMGSGKISLAFGQDYVMRTLED</sequence>
<keyword evidence="4" id="KW-1185">Reference proteome</keyword>
<dbReference type="AlphaFoldDB" id="A0A022RJM9"/>
<proteinExistence type="predicted"/>
<organism evidence="3 4">
    <name type="scientific">Erythranthe guttata</name>
    <name type="common">Yellow monkey flower</name>
    <name type="synonym">Mimulus guttatus</name>
    <dbReference type="NCBI Taxonomy" id="4155"/>
    <lineage>
        <taxon>Eukaryota</taxon>
        <taxon>Viridiplantae</taxon>
        <taxon>Streptophyta</taxon>
        <taxon>Embryophyta</taxon>
        <taxon>Tracheophyta</taxon>
        <taxon>Spermatophyta</taxon>
        <taxon>Magnoliopsida</taxon>
        <taxon>eudicotyledons</taxon>
        <taxon>Gunneridae</taxon>
        <taxon>Pentapetalae</taxon>
        <taxon>asterids</taxon>
        <taxon>lamiids</taxon>
        <taxon>Lamiales</taxon>
        <taxon>Phrymaceae</taxon>
        <taxon>Erythranthe</taxon>
    </lineage>
</organism>
<reference evidence="3 4" key="1">
    <citation type="journal article" date="2013" name="Proc. Natl. Acad. Sci. U.S.A.">
        <title>Fine-scale variation in meiotic recombination in Mimulus inferred from population shotgun sequencing.</title>
        <authorList>
            <person name="Hellsten U."/>
            <person name="Wright K.M."/>
            <person name="Jenkins J."/>
            <person name="Shu S."/>
            <person name="Yuan Y."/>
            <person name="Wessler S.R."/>
            <person name="Schmutz J."/>
            <person name="Willis J.H."/>
            <person name="Rokhsar D.S."/>
        </authorList>
    </citation>
    <scope>NUCLEOTIDE SEQUENCE [LARGE SCALE GENOMIC DNA]</scope>
    <source>
        <strain evidence="4">cv. DUN x IM62</strain>
    </source>
</reference>
<dbReference type="STRING" id="4155.A0A022RJM9"/>
<feature type="region of interest" description="Disordered" evidence="1">
    <location>
        <begin position="1"/>
        <end position="27"/>
    </location>
</feature>
<accession>A0A022RJM9</accession>
<dbReference type="InterPro" id="IPR005174">
    <property type="entry name" value="KIB1-4_b-propeller"/>
</dbReference>
<evidence type="ECO:0000259" key="2">
    <source>
        <dbReference type="Pfam" id="PF03478"/>
    </source>
</evidence>
<feature type="compositionally biased region" description="Polar residues" evidence="1">
    <location>
        <begin position="18"/>
        <end position="27"/>
    </location>
</feature>
<evidence type="ECO:0000313" key="4">
    <source>
        <dbReference type="Proteomes" id="UP000030748"/>
    </source>
</evidence>
<dbReference type="PANTHER" id="PTHR33127:SF84">
    <property type="entry name" value="DUF295 DOMAIN-CONTAINING PROTEIN"/>
    <property type="match status" value="1"/>
</dbReference>